<evidence type="ECO:0000313" key="1">
    <source>
        <dbReference type="EMBL" id="CAG8573053.1"/>
    </source>
</evidence>
<reference evidence="1" key="1">
    <citation type="submission" date="2021-06" db="EMBL/GenBank/DDBJ databases">
        <authorList>
            <person name="Kallberg Y."/>
            <person name="Tangrot J."/>
            <person name="Rosling A."/>
        </authorList>
    </citation>
    <scope>NUCLEOTIDE SEQUENCE</scope>
    <source>
        <strain evidence="1">CL356</strain>
    </source>
</reference>
<dbReference type="Proteomes" id="UP000789525">
    <property type="component" value="Unassembled WGS sequence"/>
</dbReference>
<sequence>MSSSLSRLLSRAFGFQSSISFTNPLLIPAVTSSRRAYTNSGSDPIIIEQLTEGEKYLYEKLSKNLNPTRLRVEDISGGCGSMYSIEISSERFKGLPMINQHRMVNELLHEEIKNMHGIQLKTSAS</sequence>
<accession>A0ACA9ME75</accession>
<dbReference type="EMBL" id="CAJVPT010010752">
    <property type="protein sequence ID" value="CAG8573053.1"/>
    <property type="molecule type" value="Genomic_DNA"/>
</dbReference>
<evidence type="ECO:0000313" key="2">
    <source>
        <dbReference type="Proteomes" id="UP000789525"/>
    </source>
</evidence>
<protein>
    <submittedName>
        <fullName evidence="1">17060_t:CDS:1</fullName>
    </submittedName>
</protein>
<proteinExistence type="predicted"/>
<organism evidence="1 2">
    <name type="scientific">Acaulospora colombiana</name>
    <dbReference type="NCBI Taxonomy" id="27376"/>
    <lineage>
        <taxon>Eukaryota</taxon>
        <taxon>Fungi</taxon>
        <taxon>Fungi incertae sedis</taxon>
        <taxon>Mucoromycota</taxon>
        <taxon>Glomeromycotina</taxon>
        <taxon>Glomeromycetes</taxon>
        <taxon>Diversisporales</taxon>
        <taxon>Acaulosporaceae</taxon>
        <taxon>Acaulospora</taxon>
    </lineage>
</organism>
<gene>
    <name evidence="1" type="ORF">ACOLOM_LOCUS5673</name>
</gene>
<keyword evidence="2" id="KW-1185">Reference proteome</keyword>
<name>A0ACA9ME75_9GLOM</name>
<comment type="caution">
    <text evidence="1">The sequence shown here is derived from an EMBL/GenBank/DDBJ whole genome shotgun (WGS) entry which is preliminary data.</text>
</comment>